<accession>F5RAM3</accession>
<dbReference type="OrthoDB" id="5291868at2"/>
<name>F5RAM3_METUF</name>
<evidence type="ECO:0000256" key="1">
    <source>
        <dbReference type="SAM" id="MobiDB-lite"/>
    </source>
</evidence>
<gene>
    <name evidence="2" type="ORF">METUNv1_01237</name>
</gene>
<comment type="caution">
    <text evidence="2">The sequence shown here is derived from an EMBL/GenBank/DDBJ whole genome shotgun (WGS) entry which is preliminary data.</text>
</comment>
<dbReference type="InterPro" id="IPR021292">
    <property type="entry name" value="DUF2863"/>
</dbReference>
<dbReference type="EMBL" id="AFHG01000036">
    <property type="protein sequence ID" value="EGK72472.1"/>
    <property type="molecule type" value="Genomic_DNA"/>
</dbReference>
<proteinExistence type="predicted"/>
<organism evidence="2 3">
    <name type="scientific">Methyloversatilis universalis (strain ATCC BAA-1314 / DSM 25237 / JCM 13912 / CCUG 52030 / FAM5)</name>
    <dbReference type="NCBI Taxonomy" id="1000565"/>
    <lineage>
        <taxon>Bacteria</taxon>
        <taxon>Pseudomonadati</taxon>
        <taxon>Pseudomonadota</taxon>
        <taxon>Betaproteobacteria</taxon>
        <taxon>Nitrosomonadales</taxon>
        <taxon>Sterolibacteriaceae</taxon>
        <taxon>Methyloversatilis</taxon>
    </lineage>
</organism>
<protein>
    <recommendedName>
        <fullName evidence="4">DUF2863 domain-containing protein</fullName>
    </recommendedName>
</protein>
<feature type="region of interest" description="Disordered" evidence="1">
    <location>
        <begin position="368"/>
        <end position="390"/>
    </location>
</feature>
<evidence type="ECO:0008006" key="4">
    <source>
        <dbReference type="Google" id="ProtNLM"/>
    </source>
</evidence>
<dbReference type="AlphaFoldDB" id="F5RAM3"/>
<dbReference type="STRING" id="1000565.METUNv1_01237"/>
<reference evidence="2 3" key="1">
    <citation type="journal article" date="2011" name="J. Bacteriol.">
        <title>Genome sequence of Methyloversatilis universalis FAM5T, a methylotrophic representative of the order Rhodocyclales.</title>
        <authorList>
            <person name="Kittichotirat W."/>
            <person name="Good N.M."/>
            <person name="Hall R."/>
            <person name="Bringel F."/>
            <person name="Lajus A."/>
            <person name="Medigue C."/>
            <person name="Smalley N.E."/>
            <person name="Beck D."/>
            <person name="Bumgarner R."/>
            <person name="Vuilleumier S."/>
            <person name="Kalyuzhnaya M.G."/>
        </authorList>
    </citation>
    <scope>NUCLEOTIDE SEQUENCE [LARGE SCALE GENOMIC DNA]</scope>
    <source>
        <strain evidence="3">ATCC BAA-1314 / JCM 13912 / FAM5</strain>
    </source>
</reference>
<dbReference type="Proteomes" id="UP000005019">
    <property type="component" value="Unassembled WGS sequence"/>
</dbReference>
<evidence type="ECO:0000313" key="2">
    <source>
        <dbReference type="EMBL" id="EGK72472.1"/>
    </source>
</evidence>
<dbReference type="RefSeq" id="WP_008059848.1">
    <property type="nucleotide sequence ID" value="NZ_AFHG01000036.1"/>
</dbReference>
<keyword evidence="3" id="KW-1185">Reference proteome</keyword>
<dbReference type="eggNOG" id="ENOG502Z8BP">
    <property type="taxonomic scope" value="Bacteria"/>
</dbReference>
<sequence length="390" mass="42536">MKRTRFARRGGLTQDAALLTRLAAGLALSASRIEDRYWEVRLTEQVSRLLADRNEDALNAALDHLWREDAPAYDELADFIEAGAECGVAGEAGKDWDAVVFAAPLLAWSRFSIPAGPIPAATLASLKVQLSAHAFGARVKVALADYLFSPDQLPRGYVETRDLADDLGEVVRAGQDLKLESDAMAQTTTFLSDTRYLIGIAMAPRGQALFRWQEDDGSREHVLKQWQAQGGAVMATLLPGCAFELLPPNAYHSACREADRASRAYSLRASVAFLEQTLAVPASGLRAIIAPFHDQQLEEYRVAFTTSGSNQVVHGLVWALLGAEDEETDTVGDIEAVLRECGVTDILVLDHRMPMEYCDDCGAPMYPDPEGQPVHAELPETGDQPPAHLH</sequence>
<evidence type="ECO:0000313" key="3">
    <source>
        <dbReference type="Proteomes" id="UP000005019"/>
    </source>
</evidence>
<dbReference type="Pfam" id="PF11062">
    <property type="entry name" value="DUF2863"/>
    <property type="match status" value="1"/>
</dbReference>